<feature type="region of interest" description="Disordered" evidence="1">
    <location>
        <begin position="23"/>
        <end position="84"/>
    </location>
</feature>
<reference evidence="2 3" key="1">
    <citation type="submission" date="2021-06" db="EMBL/GenBank/DDBJ databases">
        <title>Caerostris darwini draft genome.</title>
        <authorList>
            <person name="Kono N."/>
            <person name="Arakawa K."/>
        </authorList>
    </citation>
    <scope>NUCLEOTIDE SEQUENCE [LARGE SCALE GENOMIC DNA]</scope>
</reference>
<evidence type="ECO:0000313" key="2">
    <source>
        <dbReference type="EMBL" id="GIY13875.1"/>
    </source>
</evidence>
<protein>
    <submittedName>
        <fullName evidence="2">Uncharacterized protein</fullName>
    </submittedName>
</protein>
<gene>
    <name evidence="2" type="ORF">CDAR_524791</name>
</gene>
<name>A0AAV4QWK3_9ARAC</name>
<feature type="compositionally biased region" description="Low complexity" evidence="1">
    <location>
        <begin position="51"/>
        <end position="73"/>
    </location>
</feature>
<proteinExistence type="predicted"/>
<keyword evidence="3" id="KW-1185">Reference proteome</keyword>
<comment type="caution">
    <text evidence="2">The sequence shown here is derived from an EMBL/GenBank/DDBJ whole genome shotgun (WGS) entry which is preliminary data.</text>
</comment>
<dbReference type="AlphaFoldDB" id="A0AAV4QWK3"/>
<accession>A0AAV4QWK3</accession>
<organism evidence="2 3">
    <name type="scientific">Caerostris darwini</name>
    <dbReference type="NCBI Taxonomy" id="1538125"/>
    <lineage>
        <taxon>Eukaryota</taxon>
        <taxon>Metazoa</taxon>
        <taxon>Ecdysozoa</taxon>
        <taxon>Arthropoda</taxon>
        <taxon>Chelicerata</taxon>
        <taxon>Arachnida</taxon>
        <taxon>Araneae</taxon>
        <taxon>Araneomorphae</taxon>
        <taxon>Entelegynae</taxon>
        <taxon>Araneoidea</taxon>
        <taxon>Araneidae</taxon>
        <taxon>Caerostris</taxon>
    </lineage>
</organism>
<evidence type="ECO:0000256" key="1">
    <source>
        <dbReference type="SAM" id="MobiDB-lite"/>
    </source>
</evidence>
<sequence length="84" mass="8818">MESNPCSKVSMFQIKFCKVLLNHPSGRPGSTPDKSVKKSSTSDECESGMTALRNARRSASLASRSSALSPSPSVLGAGEESISK</sequence>
<evidence type="ECO:0000313" key="3">
    <source>
        <dbReference type="Proteomes" id="UP001054837"/>
    </source>
</evidence>
<dbReference type="EMBL" id="BPLQ01005290">
    <property type="protein sequence ID" value="GIY13875.1"/>
    <property type="molecule type" value="Genomic_DNA"/>
</dbReference>
<dbReference type="Proteomes" id="UP001054837">
    <property type="component" value="Unassembled WGS sequence"/>
</dbReference>